<evidence type="ECO:0000313" key="1">
    <source>
        <dbReference type="EMBL" id="ETK86862.1"/>
    </source>
</evidence>
<gene>
    <name evidence="1" type="ORF">L915_08580</name>
</gene>
<dbReference type="Proteomes" id="UP000053236">
    <property type="component" value="Unassembled WGS sequence"/>
</dbReference>
<proteinExistence type="predicted"/>
<feature type="non-terminal residue" evidence="1">
    <location>
        <position position="1"/>
    </location>
</feature>
<organism evidence="1">
    <name type="scientific">Phytophthora nicotianae</name>
    <name type="common">Potato buckeye rot agent</name>
    <name type="synonym">Phytophthora parasitica</name>
    <dbReference type="NCBI Taxonomy" id="4792"/>
    <lineage>
        <taxon>Eukaryota</taxon>
        <taxon>Sar</taxon>
        <taxon>Stramenopiles</taxon>
        <taxon>Oomycota</taxon>
        <taxon>Peronosporomycetes</taxon>
        <taxon>Peronosporales</taxon>
        <taxon>Peronosporaceae</taxon>
        <taxon>Phytophthora</taxon>
    </lineage>
</organism>
<protein>
    <submittedName>
        <fullName evidence="1">Uncharacterized protein</fullName>
    </submittedName>
</protein>
<accession>W2GV82</accession>
<name>W2GV82_PHYNI</name>
<reference evidence="1" key="1">
    <citation type="submission" date="2013-11" db="EMBL/GenBank/DDBJ databases">
        <title>The Genome Sequence of Phytophthora parasitica CJ02B3.</title>
        <authorList>
            <consortium name="The Broad Institute Genomics Platform"/>
            <person name="Russ C."/>
            <person name="Tyler B."/>
            <person name="Panabieres F."/>
            <person name="Shan W."/>
            <person name="Tripathy S."/>
            <person name="Grunwald N."/>
            <person name="Machado M."/>
            <person name="Johnson C.S."/>
            <person name="Arredondo F."/>
            <person name="Hong C."/>
            <person name="Coffey M."/>
            <person name="Young S.K."/>
            <person name="Zeng Q."/>
            <person name="Gargeya S."/>
            <person name="Fitzgerald M."/>
            <person name="Abouelleil A."/>
            <person name="Alvarado L."/>
            <person name="Chapman S.B."/>
            <person name="Gainer-Dewar J."/>
            <person name="Goldberg J."/>
            <person name="Griggs A."/>
            <person name="Gujja S."/>
            <person name="Hansen M."/>
            <person name="Howarth C."/>
            <person name="Imamovic A."/>
            <person name="Ireland A."/>
            <person name="Larimer J."/>
            <person name="McCowan C."/>
            <person name="Murphy C."/>
            <person name="Pearson M."/>
            <person name="Poon T.W."/>
            <person name="Priest M."/>
            <person name="Roberts A."/>
            <person name="Saif S."/>
            <person name="Shea T."/>
            <person name="Sykes S."/>
            <person name="Wortman J."/>
            <person name="Nusbaum C."/>
            <person name="Birren B."/>
        </authorList>
    </citation>
    <scope>NUCLEOTIDE SEQUENCE [LARGE SCALE GENOMIC DNA]</scope>
    <source>
        <strain evidence="1">CJ02B3</strain>
    </source>
</reference>
<dbReference type="EMBL" id="KI686239">
    <property type="protein sequence ID" value="ETK86862.1"/>
    <property type="molecule type" value="Genomic_DNA"/>
</dbReference>
<sequence length="71" mass="6800">LGTGLELEDSVTPAALRLTAALDVGALVGLHATVEGLALLDDLDFFVSDAALGGGPGGGDGGGGGEHDAKE</sequence>
<dbReference type="AlphaFoldDB" id="W2GV82"/>